<gene>
    <name evidence="5" type="ORF">DX130_17795</name>
</gene>
<dbReference type="InterPro" id="IPR036388">
    <property type="entry name" value="WH-like_DNA-bd_sf"/>
</dbReference>
<dbReference type="Gene3D" id="1.10.510.10">
    <property type="entry name" value="Transferase(Phosphotransferase) domain 1"/>
    <property type="match status" value="1"/>
</dbReference>
<dbReference type="GO" id="GO:0045892">
    <property type="term" value="P:negative regulation of DNA-templated transcription"/>
    <property type="evidence" value="ECO:0007669"/>
    <property type="project" value="UniProtKB-ARBA"/>
</dbReference>
<dbReference type="SUPFAM" id="SSF55781">
    <property type="entry name" value="GAF domain-like"/>
    <property type="match status" value="1"/>
</dbReference>
<dbReference type="InterPro" id="IPR029016">
    <property type="entry name" value="GAF-like_dom_sf"/>
</dbReference>
<dbReference type="Gene3D" id="1.10.10.10">
    <property type="entry name" value="Winged helix-like DNA-binding domain superfamily/Winged helix DNA-binding domain"/>
    <property type="match status" value="1"/>
</dbReference>
<dbReference type="SUPFAM" id="SSF46894">
    <property type="entry name" value="C-terminal effector domain of the bipartite response regulators"/>
    <property type="match status" value="1"/>
</dbReference>
<dbReference type="PROSITE" id="PS00622">
    <property type="entry name" value="HTH_LUXR_1"/>
    <property type="match status" value="1"/>
</dbReference>
<protein>
    <submittedName>
        <fullName evidence="5">Winged helix-turn-helix transcriptional regulator</fullName>
    </submittedName>
</protein>
<dbReference type="Gene3D" id="3.40.50.300">
    <property type="entry name" value="P-loop containing nucleotide triphosphate hydrolases"/>
    <property type="match status" value="1"/>
</dbReference>
<dbReference type="CDD" id="cd06170">
    <property type="entry name" value="LuxR_C_like"/>
    <property type="match status" value="1"/>
</dbReference>
<dbReference type="EMBL" id="QUBQ01000003">
    <property type="protein sequence ID" value="REK74376.1"/>
    <property type="molecule type" value="Genomic_DNA"/>
</dbReference>
<dbReference type="SMART" id="SM00421">
    <property type="entry name" value="HTH_LUXR"/>
    <property type="match status" value="1"/>
</dbReference>
<dbReference type="RefSeq" id="WP_116047651.1">
    <property type="nucleotide sequence ID" value="NZ_QUBQ01000003.1"/>
</dbReference>
<evidence type="ECO:0000256" key="2">
    <source>
        <dbReference type="ARBA" id="ARBA00023163"/>
    </source>
</evidence>
<dbReference type="GO" id="GO:0003677">
    <property type="term" value="F:DNA binding"/>
    <property type="evidence" value="ECO:0007669"/>
    <property type="project" value="InterPro"/>
</dbReference>
<dbReference type="SUPFAM" id="SSF52540">
    <property type="entry name" value="P-loop containing nucleoside triphosphate hydrolases"/>
    <property type="match status" value="1"/>
</dbReference>
<feature type="domain" description="Protein kinase" evidence="3">
    <location>
        <begin position="1"/>
        <end position="168"/>
    </location>
</feature>
<dbReference type="InterPro" id="IPR041664">
    <property type="entry name" value="AAA_16"/>
</dbReference>
<dbReference type="InterPro" id="IPR016032">
    <property type="entry name" value="Sig_transdc_resp-reg_C-effctor"/>
</dbReference>
<dbReference type="Pfam" id="PF00196">
    <property type="entry name" value="GerE"/>
    <property type="match status" value="1"/>
</dbReference>
<dbReference type="Pfam" id="PF13191">
    <property type="entry name" value="AAA_16"/>
    <property type="match status" value="1"/>
</dbReference>
<proteinExistence type="predicted"/>
<keyword evidence="1" id="KW-0805">Transcription regulation</keyword>
<evidence type="ECO:0000313" key="6">
    <source>
        <dbReference type="Proteomes" id="UP000261905"/>
    </source>
</evidence>
<dbReference type="InterPro" id="IPR011009">
    <property type="entry name" value="Kinase-like_dom_sf"/>
</dbReference>
<dbReference type="PRINTS" id="PR00038">
    <property type="entry name" value="HTHLUXR"/>
</dbReference>
<organism evidence="5 6">
    <name type="scientific">Paenibacillus paeoniae</name>
    <dbReference type="NCBI Taxonomy" id="2292705"/>
    <lineage>
        <taxon>Bacteria</taxon>
        <taxon>Bacillati</taxon>
        <taxon>Bacillota</taxon>
        <taxon>Bacilli</taxon>
        <taxon>Bacillales</taxon>
        <taxon>Paenibacillaceae</taxon>
        <taxon>Paenibacillus</taxon>
    </lineage>
</organism>
<keyword evidence="2" id="KW-0804">Transcription</keyword>
<dbReference type="Gene3D" id="3.30.450.40">
    <property type="match status" value="1"/>
</dbReference>
<accession>A0A371PFI1</accession>
<dbReference type="Proteomes" id="UP000261905">
    <property type="component" value="Unassembled WGS sequence"/>
</dbReference>
<dbReference type="InterPro" id="IPR053159">
    <property type="entry name" value="Hybrid_Histidine_Kinase"/>
</dbReference>
<evidence type="ECO:0000259" key="4">
    <source>
        <dbReference type="PROSITE" id="PS50043"/>
    </source>
</evidence>
<dbReference type="InterPro" id="IPR000719">
    <property type="entry name" value="Prot_kinase_dom"/>
</dbReference>
<dbReference type="PROSITE" id="PS50011">
    <property type="entry name" value="PROTEIN_KINASE_DOM"/>
    <property type="match status" value="1"/>
</dbReference>
<dbReference type="GO" id="GO:0005524">
    <property type="term" value="F:ATP binding"/>
    <property type="evidence" value="ECO:0007669"/>
    <property type="project" value="InterPro"/>
</dbReference>
<dbReference type="PANTHER" id="PTHR43642">
    <property type="entry name" value="HYBRID SIGNAL TRANSDUCTION HISTIDINE KINASE G"/>
    <property type="match status" value="1"/>
</dbReference>
<dbReference type="PANTHER" id="PTHR43642:SF1">
    <property type="entry name" value="HYBRID SIGNAL TRANSDUCTION HISTIDINE KINASE G"/>
    <property type="match status" value="1"/>
</dbReference>
<evidence type="ECO:0000313" key="5">
    <source>
        <dbReference type="EMBL" id="REK74376.1"/>
    </source>
</evidence>
<keyword evidence="6" id="KW-1185">Reference proteome</keyword>
<dbReference type="SUPFAM" id="SSF56112">
    <property type="entry name" value="Protein kinase-like (PK-like)"/>
    <property type="match status" value="1"/>
</dbReference>
<name>A0A371PFI1_9BACL</name>
<dbReference type="InterPro" id="IPR027417">
    <property type="entry name" value="P-loop_NTPase"/>
</dbReference>
<evidence type="ECO:0000259" key="3">
    <source>
        <dbReference type="PROSITE" id="PS50011"/>
    </source>
</evidence>
<evidence type="ECO:0000256" key="1">
    <source>
        <dbReference type="ARBA" id="ARBA00023015"/>
    </source>
</evidence>
<feature type="domain" description="HTH luxR-type" evidence="4">
    <location>
        <begin position="1381"/>
        <end position="1446"/>
    </location>
</feature>
<dbReference type="GO" id="GO:0004672">
    <property type="term" value="F:protein kinase activity"/>
    <property type="evidence" value="ECO:0007669"/>
    <property type="project" value="InterPro"/>
</dbReference>
<dbReference type="OrthoDB" id="9801841at2"/>
<comment type="caution">
    <text evidence="5">The sequence shown here is derived from an EMBL/GenBank/DDBJ whole genome shotgun (WGS) entry which is preliminary data.</text>
</comment>
<dbReference type="PROSITE" id="PS50043">
    <property type="entry name" value="HTH_LUXR_2"/>
    <property type="match status" value="1"/>
</dbReference>
<dbReference type="InterPro" id="IPR000792">
    <property type="entry name" value="Tscrpt_reg_LuxR_C"/>
</dbReference>
<sequence length="1450" mass="163652">MNRNDMMLKEYRSDTSIKGLDFIRLAVVLTEMVCREHHRTTVIGNLNPGNIRMLKGGKEARLTGSVGVQSAYRSPEQSGRLNHMPDNRSDLYTLGVILYELLSGQLPLQPDDGDWDTAHIFKAPLPLSDIRSEWSGPISSIVMKLLSKSPDYRYQSAYGLLDDLNQCLVMLEDDGKLVSFELGRLDQVRMYRQPEALYGREVDMTKLESGLVQASQGRQVIRWITGPEGSGKTALIHRLRANVVRQGGWFIEGQLIRDGTAVPYEPFIQALQVWLQQLWREPADVIERFREKLHSAFGQDASVIVSILPGMRQLFGSTAGQDHVPDAMKRKRMGELLPGLIGCLADSFPPLVIFIDNLECADSGTREVIGALAQQEMARGLLIIGAVRTDEWNTTHGGDSGEITSDPWHTVSSLSTYDERVDLQPLCFEDVRRYVADALYEGTPRLRMLASTLYYKTGGSPGMIAEMMDGWLQENRLSFDENQRQWVWDSEVLQQSYGSDMDYHLMKAGFAQLTVPAKRMLVMAAAIGRTFTLSLLAEACECTVNEAALMLRDAELGGMIGYEDNTEVEDTRGKSYLFLHHQLREIAYAFDREGNALRHLTIGRLLRRSQKEGGGHALLAAVDQLNLGAEAMSLQEREQLLELNLQVGHSALDEGQFVKSKHYGQAGLMLSEEEQVPQPGSLYVQLRLLTAWSEYMSGNTEQARQNLLDLKKRNHNLSLLERSKIWLPLIQIHTFAENDLAVQYGKEALEAYGWEYREGVSKLGVIKEVMRTQTVLYRKRSKLPLLPFNTDEEYLNLCKYMEYCFLPMLTHNAEALIELCARFIRYGIGRGMNGSLAMLICSYSLLMQRVLPSYAGVVPALDLEMIAAADDEDDSRVYRILLIVGMARQLDNPTEASVLLNKALRRSLEQGDKNFANVMFITCLITHNGNLQDITDLLTIFTEHLEPIASNKTLEIANISRRYLAALQGESSMEDFTAIPDDADQNSWLIDEDNYSCMCKLEVAYLAGRYHEALYWSRRSKESELAADWVRIRKQRTYEALTLAAMHPEAVPEEQKRIRKILSAQLRSMKKWKGFLGIGSSAYLLMKAECARLAGNQLKTLRLYLDAIKQARMEKYGLMEGIACERLAICYEQDLISNGGAMIAMLDAGTAYSLWGVTSKVTQIRSEHAHLLSAGPKLYEVETIRLQKYEGESVHPRLPQQETFKKPEASMGEEELLQQLLYGFGELRKGQWAESLLNTAIRQSGADRGLILRNEKGRFAVVSSFHKEDNGYAESVLRYTVATDEPIVIHDAVQGYWMRDDDIALRKPRSIFCMPVSVPGEPFGYFVYLENSHVPGVFTERDLKVLEWMAIRMIYFNLLDGESKDTATIEEPSPFVRSGDQGHMIESLTKRELEILEAISEGLSNKDIAELLGITETTVKTHVSRIFGKLGVKRRGQAVVRANELDLIRK</sequence>
<reference evidence="5 6" key="1">
    <citation type="submission" date="2018-08" db="EMBL/GenBank/DDBJ databases">
        <title>Paenibacillus sp. M4BSY-1, whole genome shotgun sequence.</title>
        <authorList>
            <person name="Tuo L."/>
        </authorList>
    </citation>
    <scope>NUCLEOTIDE SEQUENCE [LARGE SCALE GENOMIC DNA]</scope>
    <source>
        <strain evidence="5 6">M4BSY-1</strain>
    </source>
</reference>